<evidence type="ECO:0000313" key="2">
    <source>
        <dbReference type="Proteomes" id="UP001187192"/>
    </source>
</evidence>
<gene>
    <name evidence="1" type="ORF">TIFTF001_045407</name>
</gene>
<name>A0AA88CHY1_FICCA</name>
<reference evidence="1" key="1">
    <citation type="submission" date="2023-07" db="EMBL/GenBank/DDBJ databases">
        <title>draft genome sequence of fig (Ficus carica).</title>
        <authorList>
            <person name="Takahashi T."/>
            <person name="Nishimura K."/>
        </authorList>
    </citation>
    <scope>NUCLEOTIDE SEQUENCE</scope>
</reference>
<protein>
    <submittedName>
        <fullName evidence="1">Uncharacterized protein</fullName>
    </submittedName>
</protein>
<dbReference type="Proteomes" id="UP001187192">
    <property type="component" value="Unassembled WGS sequence"/>
</dbReference>
<dbReference type="AlphaFoldDB" id="A0AA88CHY1"/>
<comment type="caution">
    <text evidence="1">The sequence shown here is derived from an EMBL/GenBank/DDBJ whole genome shotgun (WGS) entry which is preliminary data.</text>
</comment>
<proteinExistence type="predicted"/>
<accession>A0AA88CHY1</accession>
<dbReference type="EMBL" id="BTGU01003951">
    <property type="protein sequence ID" value="GMN20933.1"/>
    <property type="molecule type" value="Genomic_DNA"/>
</dbReference>
<keyword evidence="2" id="KW-1185">Reference proteome</keyword>
<evidence type="ECO:0000313" key="1">
    <source>
        <dbReference type="EMBL" id="GMN20933.1"/>
    </source>
</evidence>
<organism evidence="1 2">
    <name type="scientific">Ficus carica</name>
    <name type="common">Common fig</name>
    <dbReference type="NCBI Taxonomy" id="3494"/>
    <lineage>
        <taxon>Eukaryota</taxon>
        <taxon>Viridiplantae</taxon>
        <taxon>Streptophyta</taxon>
        <taxon>Embryophyta</taxon>
        <taxon>Tracheophyta</taxon>
        <taxon>Spermatophyta</taxon>
        <taxon>Magnoliopsida</taxon>
        <taxon>eudicotyledons</taxon>
        <taxon>Gunneridae</taxon>
        <taxon>Pentapetalae</taxon>
        <taxon>rosids</taxon>
        <taxon>fabids</taxon>
        <taxon>Rosales</taxon>
        <taxon>Moraceae</taxon>
        <taxon>Ficeae</taxon>
        <taxon>Ficus</taxon>
    </lineage>
</organism>
<sequence length="74" mass="7900">MSSGDGEILAHKISLKGLATGWIHARQLAGQGAGNNGNDRGPSFVCAGVGLKLARLGLFHRNRGRGIRWMWLSC</sequence>